<proteinExistence type="predicted"/>
<evidence type="ECO:0000313" key="4">
    <source>
        <dbReference type="Proteomes" id="UP000029665"/>
    </source>
</evidence>
<keyword evidence="4" id="KW-1185">Reference proteome</keyword>
<sequence length="190" mass="20824">MRGLPNHPRDMAKMYTLSAHNDLMARRQRCAVLREKEEAAREEEAAAAKRREEEMAQMALVAAMLRGRTYPKWVDRLAVVGALAVGVLVELMPGSMAREIAGAPLRHGGDMVVLAMGLWVGVVVSVCVLRGLVRRYEGTEGSEEWEEMVGVDEESDAEGTVVGDEGSETESESETETEGEEVVEVYLVGM</sequence>
<dbReference type="AlphaFoldDB" id="A0A060SW91"/>
<dbReference type="Proteomes" id="UP000029665">
    <property type="component" value="Unassembled WGS sequence"/>
</dbReference>
<keyword evidence="2" id="KW-1133">Transmembrane helix</keyword>
<protein>
    <submittedName>
        <fullName evidence="3">Uncharacterized protein</fullName>
    </submittedName>
</protein>
<keyword evidence="2" id="KW-0812">Transmembrane</keyword>
<name>A0A060SW91_PYCCI</name>
<accession>A0A060SW91</accession>
<feature type="compositionally biased region" description="Acidic residues" evidence="1">
    <location>
        <begin position="165"/>
        <end position="182"/>
    </location>
</feature>
<comment type="caution">
    <text evidence="3">The sequence shown here is derived from an EMBL/GenBank/DDBJ whole genome shotgun (WGS) entry which is preliminary data.</text>
</comment>
<organism evidence="3 4">
    <name type="scientific">Pycnoporus cinnabarinus</name>
    <name type="common">Cinnabar-red polypore</name>
    <name type="synonym">Trametes cinnabarina</name>
    <dbReference type="NCBI Taxonomy" id="5643"/>
    <lineage>
        <taxon>Eukaryota</taxon>
        <taxon>Fungi</taxon>
        <taxon>Dikarya</taxon>
        <taxon>Basidiomycota</taxon>
        <taxon>Agaricomycotina</taxon>
        <taxon>Agaricomycetes</taxon>
        <taxon>Polyporales</taxon>
        <taxon>Polyporaceae</taxon>
        <taxon>Trametes</taxon>
    </lineage>
</organism>
<evidence type="ECO:0000256" key="1">
    <source>
        <dbReference type="SAM" id="MobiDB-lite"/>
    </source>
</evidence>
<gene>
    <name evidence="3" type="ORF">BN946_scf185028.g4</name>
</gene>
<dbReference type="EMBL" id="CCBP010000412">
    <property type="protein sequence ID" value="CDO76753.1"/>
    <property type="molecule type" value="Genomic_DNA"/>
</dbReference>
<feature type="region of interest" description="Disordered" evidence="1">
    <location>
        <begin position="143"/>
        <end position="182"/>
    </location>
</feature>
<reference evidence="3" key="1">
    <citation type="submission" date="2014-01" db="EMBL/GenBank/DDBJ databases">
        <title>The genome of the white-rot fungus Pycnoporus cinnabarinus: a basidiomycete model with a versatile arsenal for lignocellulosic biomass breakdown.</title>
        <authorList>
            <person name="Levasseur A."/>
            <person name="Lomascolo A."/>
            <person name="Ruiz-Duenas F.J."/>
            <person name="Uzan E."/>
            <person name="Piumi F."/>
            <person name="Kues U."/>
            <person name="Ram A.F.J."/>
            <person name="Murat C."/>
            <person name="Haon M."/>
            <person name="Benoit I."/>
            <person name="Arfi Y."/>
            <person name="Chevret D."/>
            <person name="Drula E."/>
            <person name="Kwon M.J."/>
            <person name="Gouret P."/>
            <person name="Lesage-Meessen L."/>
            <person name="Lombard V."/>
            <person name="Mariette J."/>
            <person name="Noirot C."/>
            <person name="Park J."/>
            <person name="Patyshakuliyeva A."/>
            <person name="Wieneger R.A.B."/>
            <person name="Wosten H.A.B."/>
            <person name="Martin F."/>
            <person name="Coutinho P.M."/>
            <person name="de Vries R."/>
            <person name="Martinez A.T."/>
            <person name="Klopp C."/>
            <person name="Pontarotti P."/>
            <person name="Henrissat B."/>
            <person name="Record E."/>
        </authorList>
    </citation>
    <scope>NUCLEOTIDE SEQUENCE [LARGE SCALE GENOMIC DNA]</scope>
    <source>
        <strain evidence="3">BRFM137</strain>
    </source>
</reference>
<dbReference type="HOGENOM" id="CLU_1428670_0_0_1"/>
<feature type="compositionally biased region" description="Acidic residues" evidence="1">
    <location>
        <begin position="143"/>
        <end position="157"/>
    </location>
</feature>
<evidence type="ECO:0000256" key="2">
    <source>
        <dbReference type="SAM" id="Phobius"/>
    </source>
</evidence>
<keyword evidence="2" id="KW-0472">Membrane</keyword>
<feature type="transmembrane region" description="Helical" evidence="2">
    <location>
        <begin position="112"/>
        <end position="133"/>
    </location>
</feature>
<feature type="transmembrane region" description="Helical" evidence="2">
    <location>
        <begin position="73"/>
        <end position="92"/>
    </location>
</feature>
<evidence type="ECO:0000313" key="3">
    <source>
        <dbReference type="EMBL" id="CDO76753.1"/>
    </source>
</evidence>